<gene>
    <name evidence="1" type="ORF">GTGU_04151</name>
</gene>
<comment type="caution">
    <text evidence="1">The sequence shown here is derived from an EMBL/GenBank/DDBJ whole genome shotgun (WGS) entry which is preliminary data.</text>
</comment>
<evidence type="ECO:0000313" key="1">
    <source>
        <dbReference type="EMBL" id="KFB99150.1"/>
    </source>
</evidence>
<evidence type="ECO:0008006" key="3">
    <source>
        <dbReference type="Google" id="ProtNLM"/>
    </source>
</evidence>
<dbReference type="AlphaFoldDB" id="A0A084ZNV6"/>
<dbReference type="eggNOG" id="ENOG50333KU">
    <property type="taxonomic scope" value="Bacteria"/>
</dbReference>
<dbReference type="Proteomes" id="UP000028630">
    <property type="component" value="Unassembled WGS sequence"/>
</dbReference>
<dbReference type="OrthoDB" id="6471283at2"/>
<accession>A0A084ZNV6</accession>
<keyword evidence="2" id="KW-1185">Reference proteome</keyword>
<dbReference type="RefSeq" id="WP_051857401.1">
    <property type="nucleotide sequence ID" value="NZ_JMTB01000117.1"/>
</dbReference>
<evidence type="ECO:0000313" key="2">
    <source>
        <dbReference type="Proteomes" id="UP000028630"/>
    </source>
</evidence>
<proteinExistence type="predicted"/>
<protein>
    <recommendedName>
        <fullName evidence="3">Transcriptional regulator</fullName>
    </recommendedName>
</protein>
<sequence>MLKEINLDAYYEDQQRVNALIGSSCAPVPATPENISRNRLLRVQSGLRHLLTEVIPRITDEQQRHEVYLWVDGIYSITRFEEVDTKGRSL</sequence>
<organism evidence="1 2">
    <name type="scientific">Trabulsiella guamensis ATCC 49490</name>
    <dbReference type="NCBI Taxonomy" id="1005994"/>
    <lineage>
        <taxon>Bacteria</taxon>
        <taxon>Pseudomonadati</taxon>
        <taxon>Pseudomonadota</taxon>
        <taxon>Gammaproteobacteria</taxon>
        <taxon>Enterobacterales</taxon>
        <taxon>Enterobacteriaceae</taxon>
        <taxon>Trabulsiella</taxon>
    </lineage>
</organism>
<dbReference type="EMBL" id="JMTB01000117">
    <property type="protein sequence ID" value="KFB99150.1"/>
    <property type="molecule type" value="Genomic_DNA"/>
</dbReference>
<name>A0A084ZNV6_9ENTR</name>
<reference evidence="2" key="1">
    <citation type="submission" date="2014-05" db="EMBL/GenBank/DDBJ databases">
        <title>ATOL: Assembling a taxonomically balanced genome-scale reconstruction of the evolutionary history of the Enterobacteriaceae.</title>
        <authorList>
            <person name="Plunkett G. III"/>
            <person name="Neeno-Eckwall E.C."/>
            <person name="Glasner J.D."/>
            <person name="Perna N.T."/>
        </authorList>
    </citation>
    <scope>NUCLEOTIDE SEQUENCE [LARGE SCALE GENOMIC DNA]</scope>
    <source>
        <strain evidence="2">ATCC 49490</strain>
    </source>
</reference>